<dbReference type="AlphaFoldDB" id="A0A1M4YGB8"/>
<dbReference type="GO" id="GO:0015740">
    <property type="term" value="P:C4-dicarboxylate transport"/>
    <property type="evidence" value="ECO:0007669"/>
    <property type="project" value="TreeGrafter"/>
</dbReference>
<keyword evidence="5 9" id="KW-0812">Transmembrane</keyword>
<feature type="transmembrane region" description="Helical" evidence="9">
    <location>
        <begin position="130"/>
        <end position="149"/>
    </location>
</feature>
<evidence type="ECO:0000256" key="2">
    <source>
        <dbReference type="ARBA" id="ARBA00022448"/>
    </source>
</evidence>
<dbReference type="InterPro" id="IPR007387">
    <property type="entry name" value="TRAP_DctQ"/>
</dbReference>
<dbReference type="PANTHER" id="PTHR35011">
    <property type="entry name" value="2,3-DIKETO-L-GULONATE TRAP TRANSPORTER SMALL PERMEASE PROTEIN YIAM"/>
    <property type="match status" value="1"/>
</dbReference>
<protein>
    <submittedName>
        <fullName evidence="11">TRAP-type mannitol/chloroaromatic compound transport system, small permease component</fullName>
    </submittedName>
</protein>
<evidence type="ECO:0000256" key="3">
    <source>
        <dbReference type="ARBA" id="ARBA00022475"/>
    </source>
</evidence>
<name>A0A1M4YGB8_9FIRM</name>
<gene>
    <name evidence="11" type="ORF">SAMN02745190_01736</name>
</gene>
<keyword evidence="12" id="KW-1185">Reference proteome</keyword>
<proteinExistence type="inferred from homology"/>
<reference evidence="11 12" key="1">
    <citation type="submission" date="2016-11" db="EMBL/GenBank/DDBJ databases">
        <authorList>
            <person name="Jaros S."/>
            <person name="Januszkiewicz K."/>
            <person name="Wedrychowicz H."/>
        </authorList>
    </citation>
    <scope>NUCLEOTIDE SEQUENCE [LARGE SCALE GENOMIC DNA]</scope>
    <source>
        <strain evidence="11 12">DSM 10502</strain>
    </source>
</reference>
<evidence type="ECO:0000256" key="7">
    <source>
        <dbReference type="ARBA" id="ARBA00023136"/>
    </source>
</evidence>
<feature type="transmembrane region" description="Helical" evidence="9">
    <location>
        <begin position="92"/>
        <end position="110"/>
    </location>
</feature>
<feature type="transmembrane region" description="Helical" evidence="9">
    <location>
        <begin position="12"/>
        <end position="38"/>
    </location>
</feature>
<feature type="domain" description="Tripartite ATP-independent periplasmic transporters DctQ component" evidence="10">
    <location>
        <begin position="32"/>
        <end position="161"/>
    </location>
</feature>
<dbReference type="RefSeq" id="WP_072935826.1">
    <property type="nucleotide sequence ID" value="NZ_FQUG01000006.1"/>
</dbReference>
<evidence type="ECO:0000313" key="11">
    <source>
        <dbReference type="EMBL" id="SHF04506.1"/>
    </source>
</evidence>
<dbReference type="EMBL" id="FQUG01000006">
    <property type="protein sequence ID" value="SHF04506.1"/>
    <property type="molecule type" value="Genomic_DNA"/>
</dbReference>
<sequence>MLKLMEWYDRAVLMISRAAAVIAGLFILATAFIVVYEIVMRGIFNSPTEWVLEISTYLIIGAGFLGMAVTLRHKAHISVDFLTSHLPVKARCALELVTTVLSILLFYVFMTESTDLMIVSYEVNKLSPSILRFPLFIPQSALVIGSFLLELELIRQLLDDVCIVMGIRDGGEGKC</sequence>
<dbReference type="Pfam" id="PF04290">
    <property type="entry name" value="DctQ"/>
    <property type="match status" value="1"/>
</dbReference>
<comment type="similarity">
    <text evidence="8">Belongs to the TRAP transporter small permease family.</text>
</comment>
<keyword evidence="3" id="KW-1003">Cell membrane</keyword>
<dbReference type="InterPro" id="IPR055348">
    <property type="entry name" value="DctQ"/>
</dbReference>
<evidence type="ECO:0000256" key="9">
    <source>
        <dbReference type="SAM" id="Phobius"/>
    </source>
</evidence>
<evidence type="ECO:0000256" key="4">
    <source>
        <dbReference type="ARBA" id="ARBA00022519"/>
    </source>
</evidence>
<dbReference type="PANTHER" id="PTHR35011:SF10">
    <property type="entry name" value="TRAP TRANSPORTER SMALL PERMEASE PROTEIN"/>
    <property type="match status" value="1"/>
</dbReference>
<dbReference type="OrthoDB" id="49066at2"/>
<keyword evidence="4" id="KW-0997">Cell inner membrane</keyword>
<evidence type="ECO:0000256" key="5">
    <source>
        <dbReference type="ARBA" id="ARBA00022692"/>
    </source>
</evidence>
<accession>A0A1M4YGB8</accession>
<keyword evidence="6 9" id="KW-1133">Transmembrane helix</keyword>
<feature type="transmembrane region" description="Helical" evidence="9">
    <location>
        <begin position="50"/>
        <end position="71"/>
    </location>
</feature>
<keyword evidence="7 9" id="KW-0472">Membrane</keyword>
<evidence type="ECO:0000259" key="10">
    <source>
        <dbReference type="Pfam" id="PF04290"/>
    </source>
</evidence>
<comment type="subcellular location">
    <subcellularLocation>
        <location evidence="1">Cell inner membrane</location>
        <topology evidence="1">Multi-pass membrane protein</topology>
    </subcellularLocation>
</comment>
<dbReference type="GO" id="GO:0022857">
    <property type="term" value="F:transmembrane transporter activity"/>
    <property type="evidence" value="ECO:0007669"/>
    <property type="project" value="TreeGrafter"/>
</dbReference>
<evidence type="ECO:0000256" key="6">
    <source>
        <dbReference type="ARBA" id="ARBA00022989"/>
    </source>
</evidence>
<dbReference type="GO" id="GO:0005886">
    <property type="term" value="C:plasma membrane"/>
    <property type="evidence" value="ECO:0007669"/>
    <property type="project" value="UniProtKB-SubCell"/>
</dbReference>
<evidence type="ECO:0000256" key="8">
    <source>
        <dbReference type="ARBA" id="ARBA00038436"/>
    </source>
</evidence>
<dbReference type="Proteomes" id="UP000184404">
    <property type="component" value="Unassembled WGS sequence"/>
</dbReference>
<organism evidence="11 12">
    <name type="scientific">Schwartzia succinivorans DSM 10502</name>
    <dbReference type="NCBI Taxonomy" id="1123243"/>
    <lineage>
        <taxon>Bacteria</taxon>
        <taxon>Bacillati</taxon>
        <taxon>Bacillota</taxon>
        <taxon>Negativicutes</taxon>
        <taxon>Selenomonadales</taxon>
        <taxon>Selenomonadaceae</taxon>
        <taxon>Schwartzia</taxon>
    </lineage>
</organism>
<dbReference type="STRING" id="1123243.SAMN02745190_01736"/>
<evidence type="ECO:0000313" key="12">
    <source>
        <dbReference type="Proteomes" id="UP000184404"/>
    </source>
</evidence>
<keyword evidence="2" id="KW-0813">Transport</keyword>
<evidence type="ECO:0000256" key="1">
    <source>
        <dbReference type="ARBA" id="ARBA00004429"/>
    </source>
</evidence>